<accession>A0ABP4B0V7</accession>
<name>A0ABP4B0V7_9ACTN</name>
<organism evidence="1 2">
    <name type="scientific">Nonomuraea longicatena</name>
    <dbReference type="NCBI Taxonomy" id="83682"/>
    <lineage>
        <taxon>Bacteria</taxon>
        <taxon>Bacillati</taxon>
        <taxon>Actinomycetota</taxon>
        <taxon>Actinomycetes</taxon>
        <taxon>Streptosporangiales</taxon>
        <taxon>Streptosporangiaceae</taxon>
        <taxon>Nonomuraea</taxon>
    </lineage>
</organism>
<dbReference type="Pfam" id="PF06314">
    <property type="entry name" value="ADC"/>
    <property type="match status" value="1"/>
</dbReference>
<evidence type="ECO:0000313" key="2">
    <source>
        <dbReference type="Proteomes" id="UP001501578"/>
    </source>
</evidence>
<dbReference type="SUPFAM" id="SSF53474">
    <property type="entry name" value="alpha/beta-Hydrolases"/>
    <property type="match status" value="1"/>
</dbReference>
<dbReference type="EMBL" id="BAAAHQ010000036">
    <property type="protein sequence ID" value="GAA0944249.1"/>
    <property type="molecule type" value="Genomic_DNA"/>
</dbReference>
<dbReference type="InterPro" id="IPR029058">
    <property type="entry name" value="AB_hydrolase_fold"/>
</dbReference>
<dbReference type="Gene3D" id="2.40.400.10">
    <property type="entry name" value="Acetoacetate decarboxylase-like"/>
    <property type="match status" value="1"/>
</dbReference>
<dbReference type="Gene3D" id="3.40.50.1820">
    <property type="entry name" value="alpha/beta hydrolase"/>
    <property type="match status" value="1"/>
</dbReference>
<protein>
    <submittedName>
        <fullName evidence="1">Uncharacterized protein</fullName>
    </submittedName>
</protein>
<sequence>MTVTTTTEPRDRELRAAAAEVAEVAERVKAIGDRLTATLLDPALTASALRSPVTGLPALRALARALTHARGLGFAFGGGLAGGTASRIAGFLGTDSLAVLIAITSLRLRISAVGERHPALFGDPVTRGLIDAVTRDRDIETARLLRTMLNRRGVSQTLATLAPIAMEVMALKALLDGNPFNDGAAWALVTGRLPDTEPLLGVPTRAITAWDRGEGAAERAEDDPGLGRTGGLLEFLADLAVLGNNGRAVVQQVRGPDGVCRYVVLAPGMQVGRPITPTPQDLVGAWRNTVQGSSPYVGALMRAVADFGVPDGAELTLVGHSEGGAAVMNLAQHPGFCRRYRVRHVLAVGAPVDFKTCADPRTRVASITNQNDLVPALDGLGAGSPFARDPSWYVVDYTDTRRPFPQCHNIRAYLANLRDDLPEARAELTRRLAPFTGRAVRTQVYRLWDRARPPSGFPFLTVPTHPVPTSAGEIPMPVKLLDGAGLVCVFAVPEELVPGGLPGSVVRVGGRALVALSVFEHRDGTLGAFKEISCSVVLHDPWRERPLRVWPDLLARAGGRRSGVYVLERALTSDKAMVVGREVWGLSCSRASVTLRMAGGRAAVAVHPPDRHLQVVPAGSERAKGMLAVLTGTLGPGVPLPHLDSVVYSELAGSTLRSHVEIHGTVRAHPLSALRLRVGGSPHPFAALLRGLRLDGARPLITVGTTACQARLGAGTPIAIPDKELP</sequence>
<dbReference type="SUPFAM" id="SSF160104">
    <property type="entry name" value="Acetoacetate decarboxylase-like"/>
    <property type="match status" value="1"/>
</dbReference>
<dbReference type="InterPro" id="IPR023375">
    <property type="entry name" value="ADC_dom_sf"/>
</dbReference>
<comment type="caution">
    <text evidence="1">The sequence shown here is derived from an EMBL/GenBank/DDBJ whole genome shotgun (WGS) entry which is preliminary data.</text>
</comment>
<proteinExistence type="predicted"/>
<keyword evidence="2" id="KW-1185">Reference proteome</keyword>
<dbReference type="InterPro" id="IPR010451">
    <property type="entry name" value="Acetoacetate_decarboxylase"/>
</dbReference>
<dbReference type="Proteomes" id="UP001501578">
    <property type="component" value="Unassembled WGS sequence"/>
</dbReference>
<reference evidence="2" key="1">
    <citation type="journal article" date="2019" name="Int. J. Syst. Evol. Microbiol.">
        <title>The Global Catalogue of Microorganisms (GCM) 10K type strain sequencing project: providing services to taxonomists for standard genome sequencing and annotation.</title>
        <authorList>
            <consortium name="The Broad Institute Genomics Platform"/>
            <consortium name="The Broad Institute Genome Sequencing Center for Infectious Disease"/>
            <person name="Wu L."/>
            <person name="Ma J."/>
        </authorList>
    </citation>
    <scope>NUCLEOTIDE SEQUENCE [LARGE SCALE GENOMIC DNA]</scope>
    <source>
        <strain evidence="2">JCM 11136</strain>
    </source>
</reference>
<evidence type="ECO:0000313" key="1">
    <source>
        <dbReference type="EMBL" id="GAA0944249.1"/>
    </source>
</evidence>
<gene>
    <name evidence="1" type="ORF">GCM10009560_58210</name>
</gene>
<dbReference type="RefSeq" id="WP_343953298.1">
    <property type="nucleotide sequence ID" value="NZ_BAAAHQ010000036.1"/>
</dbReference>